<dbReference type="InterPro" id="IPR009875">
    <property type="entry name" value="PilZ_domain"/>
</dbReference>
<dbReference type="SUPFAM" id="SSF141371">
    <property type="entry name" value="PilZ domain-like"/>
    <property type="match status" value="1"/>
</dbReference>
<gene>
    <name evidence="2" type="ORF">Q9K02_07295</name>
</gene>
<evidence type="ECO:0000259" key="1">
    <source>
        <dbReference type="Pfam" id="PF07238"/>
    </source>
</evidence>
<name>A0ABT9HP70_9SPHN</name>
<dbReference type="Proteomes" id="UP001240639">
    <property type="component" value="Unassembled WGS sequence"/>
</dbReference>
<comment type="caution">
    <text evidence="2">The sequence shown here is derived from an EMBL/GenBank/DDBJ whole genome shotgun (WGS) entry which is preliminary data.</text>
</comment>
<keyword evidence="3" id="KW-1185">Reference proteome</keyword>
<proteinExistence type="predicted"/>
<feature type="domain" description="PilZ" evidence="1">
    <location>
        <begin position="36"/>
        <end position="94"/>
    </location>
</feature>
<dbReference type="Pfam" id="PF07238">
    <property type="entry name" value="PilZ"/>
    <property type="match status" value="1"/>
</dbReference>
<accession>A0ABT9HP70</accession>
<reference evidence="2 3" key="1">
    <citation type="submission" date="2023-08" db="EMBL/GenBank/DDBJ databases">
        <title>genomic of G39.</title>
        <authorList>
            <person name="Wang Y."/>
        </authorList>
    </citation>
    <scope>NUCLEOTIDE SEQUENCE [LARGE SCALE GENOMIC DNA]</scope>
    <source>
        <strain evidence="2 3">G39</strain>
    </source>
</reference>
<dbReference type="EMBL" id="JAVAIM010000001">
    <property type="protein sequence ID" value="MDP4574941.1"/>
    <property type="molecule type" value="Genomic_DNA"/>
</dbReference>
<protein>
    <submittedName>
        <fullName evidence="2">PilZ domain-containing protein</fullName>
    </submittedName>
</protein>
<evidence type="ECO:0000313" key="2">
    <source>
        <dbReference type="EMBL" id="MDP4574941.1"/>
    </source>
</evidence>
<organism evidence="2 3">
    <name type="scientific">Qipengyuania profundimaris</name>
    <dbReference type="NCBI Taxonomy" id="3067652"/>
    <lineage>
        <taxon>Bacteria</taxon>
        <taxon>Pseudomonadati</taxon>
        <taxon>Pseudomonadota</taxon>
        <taxon>Alphaproteobacteria</taxon>
        <taxon>Sphingomonadales</taxon>
        <taxon>Erythrobacteraceae</taxon>
        <taxon>Qipengyuania</taxon>
    </lineage>
</organism>
<sequence length="167" mass="18433">MAKSSRPIQAALLRERRTRGRYLLQLSTASTTGLDRALVHDLSEVGLRLETTVPLNTGDKIRIELPLIGQVDAKVMWKEGAFIGCKFLEPISQSVVNAAILRSSIRTEALADLANLEEIPIGVNPTLETITAWKVRFDELRGESGYRIVGFRQTADGLTIAMVTRTD</sequence>
<evidence type="ECO:0000313" key="3">
    <source>
        <dbReference type="Proteomes" id="UP001240639"/>
    </source>
</evidence>
<dbReference type="RefSeq" id="WP_305932296.1">
    <property type="nucleotide sequence ID" value="NZ_JAVAIM010000001.1"/>
</dbReference>